<evidence type="ECO:0000313" key="3">
    <source>
        <dbReference type="Proteomes" id="UP000480350"/>
    </source>
</evidence>
<accession>A0A7C9M9X6</accession>
<evidence type="ECO:0000313" key="2">
    <source>
        <dbReference type="EMBL" id="MXQ07613.1"/>
    </source>
</evidence>
<reference evidence="2 3" key="2">
    <citation type="submission" date="2020-03" db="EMBL/GenBank/DDBJ databases">
        <title>Kangsaoukella pontilimi gen. nov., sp. nov., a new member of the family Rhodobacteraceae isolated from a tidal mudflat.</title>
        <authorList>
            <person name="Kim I.S."/>
        </authorList>
    </citation>
    <scope>NUCLEOTIDE SEQUENCE [LARGE SCALE GENOMIC DNA]</scope>
    <source>
        <strain evidence="2 3">GH1-50</strain>
    </source>
</reference>
<dbReference type="Proteomes" id="UP000480350">
    <property type="component" value="Unassembled WGS sequence"/>
</dbReference>
<feature type="region of interest" description="Disordered" evidence="1">
    <location>
        <begin position="1"/>
        <end position="45"/>
    </location>
</feature>
<evidence type="ECO:0000256" key="1">
    <source>
        <dbReference type="SAM" id="MobiDB-lite"/>
    </source>
</evidence>
<dbReference type="AlphaFoldDB" id="A0A7C9M9X6"/>
<feature type="compositionally biased region" description="Pro residues" evidence="1">
    <location>
        <begin position="1"/>
        <end position="12"/>
    </location>
</feature>
<protein>
    <submittedName>
        <fullName evidence="2">Uncharacterized protein</fullName>
    </submittedName>
</protein>
<dbReference type="RefSeq" id="WP_160763478.1">
    <property type="nucleotide sequence ID" value="NZ_WUPT01000001.1"/>
</dbReference>
<comment type="caution">
    <text evidence="2">The sequence shown here is derived from an EMBL/GenBank/DDBJ whole genome shotgun (WGS) entry which is preliminary data.</text>
</comment>
<gene>
    <name evidence="2" type="ORF">GQ651_07115</name>
</gene>
<keyword evidence="3" id="KW-1185">Reference proteome</keyword>
<name>A0A7C9M9X6_9RHOB</name>
<dbReference type="EMBL" id="WUPT01000001">
    <property type="protein sequence ID" value="MXQ07613.1"/>
    <property type="molecule type" value="Genomic_DNA"/>
</dbReference>
<sequence length="73" mass="7790">MARPNGIPPQTPPSQAADHIPEDVTLPEPDNSVPADPGNPSGLPLIPVQALYRIPPEDLPDEAEPGFPDFLLF</sequence>
<reference evidence="2 3" key="1">
    <citation type="submission" date="2019-12" db="EMBL/GenBank/DDBJ databases">
        <authorList>
            <person name="Lee S.D."/>
        </authorList>
    </citation>
    <scope>NUCLEOTIDE SEQUENCE [LARGE SCALE GENOMIC DNA]</scope>
    <source>
        <strain evidence="2 3">GH1-50</strain>
    </source>
</reference>
<organism evidence="2 3">
    <name type="scientific">Kangsaoukella pontilimi</name>
    <dbReference type="NCBI Taxonomy" id="2691042"/>
    <lineage>
        <taxon>Bacteria</taxon>
        <taxon>Pseudomonadati</taxon>
        <taxon>Pseudomonadota</taxon>
        <taxon>Alphaproteobacteria</taxon>
        <taxon>Rhodobacterales</taxon>
        <taxon>Paracoccaceae</taxon>
        <taxon>Kangsaoukella</taxon>
    </lineage>
</organism>
<proteinExistence type="predicted"/>